<evidence type="ECO:0000313" key="1">
    <source>
        <dbReference type="EMBL" id="MBE9041873.1"/>
    </source>
</evidence>
<gene>
    <name evidence="1" type="ORF">IQ235_13900</name>
</gene>
<organism evidence="1 2">
    <name type="scientific">Zarconia navalis LEGE 11467</name>
    <dbReference type="NCBI Taxonomy" id="1828826"/>
    <lineage>
        <taxon>Bacteria</taxon>
        <taxon>Bacillati</taxon>
        <taxon>Cyanobacteriota</taxon>
        <taxon>Cyanophyceae</taxon>
        <taxon>Oscillatoriophycideae</taxon>
        <taxon>Oscillatoriales</taxon>
        <taxon>Oscillatoriales incertae sedis</taxon>
        <taxon>Zarconia</taxon>
        <taxon>Zarconia navalis</taxon>
    </lineage>
</organism>
<protein>
    <submittedName>
        <fullName evidence="1">Uncharacterized protein</fullName>
    </submittedName>
</protein>
<comment type="caution">
    <text evidence="1">The sequence shown here is derived from an EMBL/GenBank/DDBJ whole genome shotgun (WGS) entry which is preliminary data.</text>
</comment>
<dbReference type="EMBL" id="JADEXN010000258">
    <property type="protein sequence ID" value="MBE9041873.1"/>
    <property type="molecule type" value="Genomic_DNA"/>
</dbReference>
<evidence type="ECO:0000313" key="2">
    <source>
        <dbReference type="Proteomes" id="UP000621799"/>
    </source>
</evidence>
<dbReference type="Proteomes" id="UP000621799">
    <property type="component" value="Unassembled WGS sequence"/>
</dbReference>
<reference evidence="1" key="1">
    <citation type="submission" date="2020-10" db="EMBL/GenBank/DDBJ databases">
        <authorList>
            <person name="Castelo-Branco R."/>
            <person name="Eusebio N."/>
            <person name="Adriana R."/>
            <person name="Vieira A."/>
            <person name="Brugerolle De Fraissinette N."/>
            <person name="Rezende De Castro R."/>
            <person name="Schneider M.P."/>
            <person name="Vasconcelos V."/>
            <person name="Leao P.N."/>
        </authorList>
    </citation>
    <scope>NUCLEOTIDE SEQUENCE</scope>
    <source>
        <strain evidence="1">LEGE 11467</strain>
    </source>
</reference>
<name>A0A928Z9N8_9CYAN</name>
<dbReference type="RefSeq" id="WP_264322064.1">
    <property type="nucleotide sequence ID" value="NZ_JADEXN010000258.1"/>
</dbReference>
<keyword evidence="2" id="KW-1185">Reference proteome</keyword>
<dbReference type="AlphaFoldDB" id="A0A928Z9N8"/>
<accession>A0A928Z9N8</accession>
<proteinExistence type="predicted"/>
<sequence length="214" mass="23859">MRNLPKTTHPKQKSILRSFAIAFPVAIAMVGSEVVWAQNGMQRDILGDCGARSCEVMFDRVARGYPELTAQLTSDCDGDLSLQVFKSGRQWPRVSFVCWEAADSRGERTGSWLGTLPLLKGDRTFAPQWQCGEFDRVCQEWLPQLRSIAPETVRNGEVQCAMRNGELFFAVVETRVDLRCGFFATTVWDENGDGLVDYEDPVSVDISVGIIGND</sequence>